<gene>
    <name evidence="1" type="ORF">FH971_16880</name>
</gene>
<dbReference type="Pfam" id="PF09493">
    <property type="entry name" value="DUF2389"/>
    <property type="match status" value="1"/>
</dbReference>
<evidence type="ECO:0000313" key="1">
    <source>
        <dbReference type="EMBL" id="QDE32486.1"/>
    </source>
</evidence>
<dbReference type="NCBIfam" id="TIGR02450">
    <property type="entry name" value="TIGR02450 family Trp-rich protein"/>
    <property type="match status" value="1"/>
</dbReference>
<sequence>MNRFHPKKLLHSKWTKIEVINKLKHFSIIKVEYDEQKNVIECIIRAEMNTQEFAVDWHDLKDSQQWKMGWQ</sequence>
<organism evidence="1 2">
    <name type="scientific">Shewanella polaris</name>
    <dbReference type="NCBI Taxonomy" id="2588449"/>
    <lineage>
        <taxon>Bacteria</taxon>
        <taxon>Pseudomonadati</taxon>
        <taxon>Pseudomonadota</taxon>
        <taxon>Gammaproteobacteria</taxon>
        <taxon>Alteromonadales</taxon>
        <taxon>Shewanellaceae</taxon>
        <taxon>Shewanella</taxon>
    </lineage>
</organism>
<dbReference type="AlphaFoldDB" id="A0A4Y5YIW8"/>
<dbReference type="KEGG" id="spol:FH971_16880"/>
<keyword evidence="2" id="KW-1185">Reference proteome</keyword>
<proteinExistence type="predicted"/>
<dbReference type="Proteomes" id="UP000319809">
    <property type="component" value="Chromosome"/>
</dbReference>
<protein>
    <submittedName>
        <fullName evidence="1">TIGR02450 family Trp-rich protein</fullName>
    </submittedName>
</protein>
<evidence type="ECO:0000313" key="2">
    <source>
        <dbReference type="Proteomes" id="UP000319809"/>
    </source>
</evidence>
<name>A0A4Y5YIW8_9GAMM</name>
<dbReference type="InterPro" id="IPR012663">
    <property type="entry name" value="CHP02450_Tryp"/>
</dbReference>
<reference evidence="1 2" key="1">
    <citation type="submission" date="2019-06" db="EMBL/GenBank/DDBJ databases">
        <title>The genome of Shewanella sp. SM1901.</title>
        <authorList>
            <person name="Cha Q."/>
        </authorList>
    </citation>
    <scope>NUCLEOTIDE SEQUENCE [LARGE SCALE GENOMIC DNA]</scope>
    <source>
        <strain evidence="1 2">SM1901</strain>
    </source>
</reference>
<accession>A0A4Y5YIW8</accession>
<dbReference type="RefSeq" id="WP_137225585.1">
    <property type="nucleotide sequence ID" value="NZ_CP041036.1"/>
</dbReference>
<dbReference type="EMBL" id="CP041036">
    <property type="protein sequence ID" value="QDE32486.1"/>
    <property type="molecule type" value="Genomic_DNA"/>
</dbReference>